<proteinExistence type="predicted"/>
<organism evidence="1 2">
    <name type="scientific">Inquilinus ginsengisoli</name>
    <dbReference type="NCBI Taxonomy" id="363840"/>
    <lineage>
        <taxon>Bacteria</taxon>
        <taxon>Pseudomonadati</taxon>
        <taxon>Pseudomonadota</taxon>
        <taxon>Alphaproteobacteria</taxon>
        <taxon>Rhodospirillales</taxon>
        <taxon>Rhodospirillaceae</taxon>
        <taxon>Inquilinus</taxon>
    </lineage>
</organism>
<evidence type="ECO:0000313" key="1">
    <source>
        <dbReference type="EMBL" id="MDR6288207.1"/>
    </source>
</evidence>
<dbReference type="PRINTS" id="PR00081">
    <property type="entry name" value="GDHRDH"/>
</dbReference>
<dbReference type="RefSeq" id="WP_309792176.1">
    <property type="nucleotide sequence ID" value="NZ_JAVDPW010000001.1"/>
</dbReference>
<dbReference type="PANTHER" id="PTHR43431">
    <property type="entry name" value="OXIDOREDUCTASE, SHORT CHAIN DEHYDROGENASE/REDUCTASE FAMILY (AFU_ORTHOLOGUE AFUA_5G14000)"/>
    <property type="match status" value="1"/>
</dbReference>
<gene>
    <name evidence="1" type="ORF">E9232_000706</name>
</gene>
<dbReference type="Proteomes" id="UP001262410">
    <property type="component" value="Unassembled WGS sequence"/>
</dbReference>
<dbReference type="PANTHER" id="PTHR43431:SF7">
    <property type="entry name" value="OXIDOREDUCTASE, SHORT CHAIN DEHYDROGENASE_REDUCTASE FAMILY (AFU_ORTHOLOGUE AFUA_5G14000)"/>
    <property type="match status" value="1"/>
</dbReference>
<dbReference type="InterPro" id="IPR036291">
    <property type="entry name" value="NAD(P)-bd_dom_sf"/>
</dbReference>
<evidence type="ECO:0000313" key="2">
    <source>
        <dbReference type="Proteomes" id="UP001262410"/>
    </source>
</evidence>
<dbReference type="InterPro" id="IPR002347">
    <property type="entry name" value="SDR_fam"/>
</dbReference>
<sequence length="235" mass="25776">MKTDRKLAIISGVGPGTGTSLARRFTSGGYRVAMLARGEDRLQALEQELPDARGYAVDVTHAGEILATLDRIEADLGPAEVLIHNAVSAVFGTFQEINPADLERNFQTNVMAFLTLARRLAPGMIQRGRGAIVATGNTSALRGKPNFAGFAPTKAAQRILAESMARELGPKGVHVAYVVIDAVIDLEWTRQRLPDAPDDHFIQPDEIADEVWHVVHQPRSAWSFNVEIRPFKETW</sequence>
<dbReference type="Gene3D" id="3.40.50.720">
    <property type="entry name" value="NAD(P)-binding Rossmann-like Domain"/>
    <property type="match status" value="1"/>
</dbReference>
<comment type="caution">
    <text evidence="1">The sequence shown here is derived from an EMBL/GenBank/DDBJ whole genome shotgun (WGS) entry which is preliminary data.</text>
</comment>
<protein>
    <submittedName>
        <fullName evidence="1">NADP-dependent 3-hydroxy acid dehydrogenase YdfG</fullName>
    </submittedName>
</protein>
<accession>A0ABU1JIS8</accession>
<keyword evidence="2" id="KW-1185">Reference proteome</keyword>
<dbReference type="EMBL" id="JAVDPW010000001">
    <property type="protein sequence ID" value="MDR6288207.1"/>
    <property type="molecule type" value="Genomic_DNA"/>
</dbReference>
<reference evidence="1 2" key="1">
    <citation type="submission" date="2023-07" db="EMBL/GenBank/DDBJ databases">
        <title>Sorghum-associated microbial communities from plants grown in Nebraska, USA.</title>
        <authorList>
            <person name="Schachtman D."/>
        </authorList>
    </citation>
    <scope>NUCLEOTIDE SEQUENCE [LARGE SCALE GENOMIC DNA]</scope>
    <source>
        <strain evidence="1 2">584</strain>
    </source>
</reference>
<name>A0ABU1JIS8_9PROT</name>
<dbReference type="SUPFAM" id="SSF51735">
    <property type="entry name" value="NAD(P)-binding Rossmann-fold domains"/>
    <property type="match status" value="1"/>
</dbReference>
<dbReference type="Pfam" id="PF00106">
    <property type="entry name" value="adh_short"/>
    <property type="match status" value="1"/>
</dbReference>